<dbReference type="Gene3D" id="3.30.70.270">
    <property type="match status" value="1"/>
</dbReference>
<dbReference type="CDD" id="cd01949">
    <property type="entry name" value="GGDEF"/>
    <property type="match status" value="1"/>
</dbReference>
<dbReference type="SMART" id="SM00267">
    <property type="entry name" value="GGDEF"/>
    <property type="match status" value="1"/>
</dbReference>
<dbReference type="Pfam" id="PF00990">
    <property type="entry name" value="GGDEF"/>
    <property type="match status" value="1"/>
</dbReference>
<feature type="domain" description="GGDEF" evidence="1">
    <location>
        <begin position="1"/>
        <end position="115"/>
    </location>
</feature>
<dbReference type="InterPro" id="IPR052163">
    <property type="entry name" value="DGC-Regulatory_Protein"/>
</dbReference>
<accession>A0A2A2EZU7</accession>
<proteinExistence type="predicted"/>
<dbReference type="SUPFAM" id="SSF55073">
    <property type="entry name" value="Nucleotide cyclase"/>
    <property type="match status" value="1"/>
</dbReference>
<reference evidence="2 3" key="1">
    <citation type="submission" date="2017-08" db="EMBL/GenBank/DDBJ databases">
        <title>Halomonas alkalisoli sp. nov., isolated from saline alkaline soil.</title>
        <authorList>
            <person name="Wang D."/>
            <person name="Zhang G."/>
        </authorList>
    </citation>
    <scope>NUCLEOTIDE SEQUENCE [LARGE SCALE GENOMIC DNA]</scope>
    <source>
        <strain evidence="2 3">WRN001</strain>
    </source>
</reference>
<dbReference type="PANTHER" id="PTHR46663:SF2">
    <property type="entry name" value="GGDEF DOMAIN-CONTAINING PROTEIN"/>
    <property type="match status" value="1"/>
</dbReference>
<dbReference type="InterPro" id="IPR043128">
    <property type="entry name" value="Rev_trsase/Diguanyl_cyclase"/>
</dbReference>
<dbReference type="AlphaFoldDB" id="A0A2A2EZU7"/>
<organism evidence="2 3">
    <name type="scientific">Halomonas salipaludis</name>
    <dbReference type="NCBI Taxonomy" id="2032625"/>
    <lineage>
        <taxon>Bacteria</taxon>
        <taxon>Pseudomonadati</taxon>
        <taxon>Pseudomonadota</taxon>
        <taxon>Gammaproteobacteria</taxon>
        <taxon>Oceanospirillales</taxon>
        <taxon>Halomonadaceae</taxon>
        <taxon>Halomonas</taxon>
    </lineage>
</organism>
<evidence type="ECO:0000313" key="3">
    <source>
        <dbReference type="Proteomes" id="UP000217771"/>
    </source>
</evidence>
<name>A0A2A2EZU7_9GAMM</name>
<gene>
    <name evidence="2" type="ORF">CK498_04450</name>
</gene>
<dbReference type="PANTHER" id="PTHR46663">
    <property type="entry name" value="DIGUANYLATE CYCLASE DGCT-RELATED"/>
    <property type="match status" value="1"/>
</dbReference>
<evidence type="ECO:0000313" key="2">
    <source>
        <dbReference type="EMBL" id="PAU77994.1"/>
    </source>
</evidence>
<evidence type="ECO:0000259" key="1">
    <source>
        <dbReference type="PROSITE" id="PS50887"/>
    </source>
</evidence>
<dbReference type="PROSITE" id="PS50887">
    <property type="entry name" value="GGDEF"/>
    <property type="match status" value="1"/>
</dbReference>
<dbReference type="EMBL" id="NSKB01000002">
    <property type="protein sequence ID" value="PAU77994.1"/>
    <property type="molecule type" value="Genomic_DNA"/>
</dbReference>
<dbReference type="Proteomes" id="UP000217771">
    <property type="component" value="Unassembled WGS sequence"/>
</dbReference>
<comment type="caution">
    <text evidence="2">The sequence shown here is derived from an EMBL/GenBank/DDBJ whole genome shotgun (WGS) entry which is preliminary data.</text>
</comment>
<sequence>MGISQQQPLHHSGTIELILDVLAFKPIGILGGDEFLILLTEVQDIDGVRHVADAVFDALLASHPVGGQAITITASLGISRYPDSGTTPYELMHHADTAMYCSKRRGRNNYQFFSGDMLHGL</sequence>
<protein>
    <recommendedName>
        <fullName evidence="1">GGDEF domain-containing protein</fullName>
    </recommendedName>
</protein>
<keyword evidence="3" id="KW-1185">Reference proteome</keyword>
<dbReference type="NCBIfam" id="TIGR00254">
    <property type="entry name" value="GGDEF"/>
    <property type="match status" value="1"/>
</dbReference>
<dbReference type="InterPro" id="IPR029787">
    <property type="entry name" value="Nucleotide_cyclase"/>
</dbReference>
<dbReference type="InterPro" id="IPR000160">
    <property type="entry name" value="GGDEF_dom"/>
</dbReference>
<dbReference type="OrthoDB" id="5777683at2"/>